<organism evidence="11 12">
    <name type="scientific">Paenibacillus septentrionalis</name>
    <dbReference type="NCBI Taxonomy" id="429342"/>
    <lineage>
        <taxon>Bacteria</taxon>
        <taxon>Bacillati</taxon>
        <taxon>Bacillota</taxon>
        <taxon>Bacilli</taxon>
        <taxon>Bacillales</taxon>
        <taxon>Paenibacillaceae</taxon>
        <taxon>Paenibacillus</taxon>
    </lineage>
</organism>
<evidence type="ECO:0000256" key="7">
    <source>
        <dbReference type="ARBA" id="ARBA00023288"/>
    </source>
</evidence>
<accession>A0ABW1V786</accession>
<proteinExistence type="inferred from homology"/>
<comment type="caution">
    <text evidence="11">The sequence shown here is derived from an EMBL/GenBank/DDBJ whole genome shotgun (WGS) entry which is preliminary data.</text>
</comment>
<feature type="signal peptide" evidence="8">
    <location>
        <begin position="1"/>
        <end position="19"/>
    </location>
</feature>
<dbReference type="PANTHER" id="PTHR35789:SF1">
    <property type="entry name" value="SPORE GERMINATION PROTEIN B3"/>
    <property type="match status" value="1"/>
</dbReference>
<reference evidence="12" key="1">
    <citation type="journal article" date="2019" name="Int. J. Syst. Evol. Microbiol.">
        <title>The Global Catalogue of Microorganisms (GCM) 10K type strain sequencing project: providing services to taxonomists for standard genome sequencing and annotation.</title>
        <authorList>
            <consortium name="The Broad Institute Genomics Platform"/>
            <consortium name="The Broad Institute Genome Sequencing Center for Infectious Disease"/>
            <person name="Wu L."/>
            <person name="Ma J."/>
        </authorList>
    </citation>
    <scope>NUCLEOTIDE SEQUENCE [LARGE SCALE GENOMIC DNA]</scope>
    <source>
        <strain evidence="12">PCU 280</strain>
    </source>
</reference>
<keyword evidence="3" id="KW-0309">Germination</keyword>
<evidence type="ECO:0000313" key="11">
    <source>
        <dbReference type="EMBL" id="MFC6334530.1"/>
    </source>
</evidence>
<keyword evidence="12" id="KW-1185">Reference proteome</keyword>
<evidence type="ECO:0000256" key="5">
    <source>
        <dbReference type="ARBA" id="ARBA00023136"/>
    </source>
</evidence>
<evidence type="ECO:0000259" key="9">
    <source>
        <dbReference type="Pfam" id="PF05504"/>
    </source>
</evidence>
<dbReference type="Proteomes" id="UP001596233">
    <property type="component" value="Unassembled WGS sequence"/>
</dbReference>
<comment type="similarity">
    <text evidence="2">Belongs to the GerABKC lipoprotein family.</text>
</comment>
<keyword evidence="5" id="KW-0472">Membrane</keyword>
<evidence type="ECO:0000256" key="6">
    <source>
        <dbReference type="ARBA" id="ARBA00023139"/>
    </source>
</evidence>
<evidence type="ECO:0000256" key="3">
    <source>
        <dbReference type="ARBA" id="ARBA00022544"/>
    </source>
</evidence>
<dbReference type="InterPro" id="IPR046953">
    <property type="entry name" value="Spore_GerAC-like_C"/>
</dbReference>
<evidence type="ECO:0000313" key="12">
    <source>
        <dbReference type="Proteomes" id="UP001596233"/>
    </source>
</evidence>
<dbReference type="RefSeq" id="WP_379237146.1">
    <property type="nucleotide sequence ID" value="NZ_JBHSTE010000006.1"/>
</dbReference>
<dbReference type="NCBIfam" id="TIGR02887">
    <property type="entry name" value="spore_ger_x_C"/>
    <property type="match status" value="1"/>
</dbReference>
<feature type="domain" description="Spore germination protein N-terminal" evidence="10">
    <location>
        <begin position="20"/>
        <end position="190"/>
    </location>
</feature>
<gene>
    <name evidence="11" type="ORF">ACFP56_18025</name>
</gene>
<dbReference type="InterPro" id="IPR038501">
    <property type="entry name" value="Spore_GerAC_C_sf"/>
</dbReference>
<dbReference type="Gene3D" id="3.30.300.210">
    <property type="entry name" value="Nutrient germinant receptor protein C, domain 3"/>
    <property type="match status" value="1"/>
</dbReference>
<sequence>MRRLALSLLLLSMLTGCWSSIELNDQAFISLMIIDRNDDGIEVTFGIPLTNNLAGGEAAGSAANGQVFGYFSRTAPSLEEAIQKVQGDLSRRANLGQNRNIIVGRAFAESGITPILEMAARNPYIRLNTNLFFVDGYAKDEVANSNVVSERFLVTILKKYIEHRTVLETSIKDFMLSKASGGDGLLPIITFSDKSKGAVVGLSSTAGTGGAAIIRNGKLVEPFLTPQQASVAQSIRNQLGQYYFSVQSPTDGKDVGLYSTSIDVKTKIKNHTIMVQPVSEVVVTGNNSSINLTINEDIEKLEKVIMDDSNEQLTSTMEVIQQSGADVFHFDRYYAMKYPKEMAKLKDNWRDFYKDRLVIEFDSVVHLRRKGATVRSFYNKFITENEDGGDGS</sequence>
<dbReference type="PROSITE" id="PS51257">
    <property type="entry name" value="PROKAR_LIPOPROTEIN"/>
    <property type="match status" value="1"/>
</dbReference>
<evidence type="ECO:0000256" key="1">
    <source>
        <dbReference type="ARBA" id="ARBA00004635"/>
    </source>
</evidence>
<dbReference type="EMBL" id="JBHSTE010000006">
    <property type="protein sequence ID" value="MFC6334530.1"/>
    <property type="molecule type" value="Genomic_DNA"/>
</dbReference>
<feature type="domain" description="Spore germination GerAC-like C-terminal" evidence="9">
    <location>
        <begin position="210"/>
        <end position="371"/>
    </location>
</feature>
<evidence type="ECO:0000256" key="2">
    <source>
        <dbReference type="ARBA" id="ARBA00007886"/>
    </source>
</evidence>
<keyword evidence="6" id="KW-0564">Palmitate</keyword>
<evidence type="ECO:0000256" key="4">
    <source>
        <dbReference type="ARBA" id="ARBA00022729"/>
    </source>
</evidence>
<dbReference type="InterPro" id="IPR057336">
    <property type="entry name" value="GerAC_N"/>
</dbReference>
<evidence type="ECO:0000259" key="10">
    <source>
        <dbReference type="Pfam" id="PF25198"/>
    </source>
</evidence>
<feature type="chain" id="PRO_5046400067" evidence="8">
    <location>
        <begin position="20"/>
        <end position="392"/>
    </location>
</feature>
<dbReference type="PANTHER" id="PTHR35789">
    <property type="entry name" value="SPORE GERMINATION PROTEIN B3"/>
    <property type="match status" value="1"/>
</dbReference>
<name>A0ABW1V786_9BACL</name>
<keyword evidence="7" id="KW-0449">Lipoprotein</keyword>
<protein>
    <submittedName>
        <fullName evidence="11">Ger(X)C family spore germination protein</fullName>
    </submittedName>
</protein>
<evidence type="ECO:0000256" key="8">
    <source>
        <dbReference type="SAM" id="SignalP"/>
    </source>
</evidence>
<comment type="subcellular location">
    <subcellularLocation>
        <location evidence="1">Membrane</location>
        <topology evidence="1">Lipid-anchor</topology>
    </subcellularLocation>
</comment>
<dbReference type="InterPro" id="IPR008844">
    <property type="entry name" value="Spore_GerAC-like"/>
</dbReference>
<dbReference type="Pfam" id="PF25198">
    <property type="entry name" value="Spore_GerAC_N"/>
    <property type="match status" value="1"/>
</dbReference>
<dbReference type="Pfam" id="PF05504">
    <property type="entry name" value="Spore_GerAC"/>
    <property type="match status" value="1"/>
</dbReference>
<keyword evidence="4 8" id="KW-0732">Signal</keyword>